<dbReference type="EMBL" id="JNAD02000016">
    <property type="protein sequence ID" value="RKM91765.1"/>
    <property type="molecule type" value="Genomic_DNA"/>
</dbReference>
<feature type="region of interest" description="Disordered" evidence="7">
    <location>
        <begin position="1"/>
        <end position="58"/>
    </location>
</feature>
<feature type="compositionally biased region" description="Basic and acidic residues" evidence="7">
    <location>
        <begin position="1"/>
        <end position="21"/>
    </location>
</feature>
<feature type="region of interest" description="Disordered" evidence="7">
    <location>
        <begin position="346"/>
        <end position="387"/>
    </location>
</feature>
<evidence type="ECO:0000256" key="4">
    <source>
        <dbReference type="ARBA" id="ARBA00022692"/>
    </source>
</evidence>
<feature type="transmembrane region" description="Helical" evidence="8">
    <location>
        <begin position="155"/>
        <end position="173"/>
    </location>
</feature>
<dbReference type="Proteomes" id="UP000028058">
    <property type="component" value="Unassembled WGS sequence"/>
</dbReference>
<proteinExistence type="inferred from homology"/>
<keyword evidence="10" id="KW-1185">Reference proteome</keyword>
<sequence>MTDSDVTRHGIRGERAGREAAPDGLQPGGTSPERSGPAAAGETGGKRRRGKRRGEEPMVPRAEFTSYYGRPVIKAPAWSATDIAGYFFAGGLAGAGSVLAAGAQLSGRPATAKAMKLSSLAAVTASTAALVHDLGRPGRFANMLRVIKPTSPMSVGSWLLAAYGPAAGAAAVLEVTGRLPRINTAATGTAALLGPLVAAYTAVLAADTAVPAWHEAHRELPYVFVSSATAAASGMALATAPVRENAPARRAALLAAAGEAAALRLKRRRLGMIAETYERGKAGKLVRAAELLTAGGALGAAVLGRRYRSAAAVSGLALLAGSACTRFGVFHAGIASAEDPAYTVVPQRERRERRAAEAAARVAGGADGDSGARDGQDGQRGQRGRHA</sequence>
<evidence type="ECO:0000256" key="5">
    <source>
        <dbReference type="ARBA" id="ARBA00022989"/>
    </source>
</evidence>
<name>A0A3R7ELA0_9ACTN</name>
<dbReference type="Gene3D" id="1.20.1630.10">
    <property type="entry name" value="Formate dehydrogenase/DMSO reductase domain"/>
    <property type="match status" value="1"/>
</dbReference>
<evidence type="ECO:0000256" key="6">
    <source>
        <dbReference type="ARBA" id="ARBA00023136"/>
    </source>
</evidence>
<comment type="subcellular location">
    <subcellularLocation>
        <location evidence="1">Cell membrane</location>
        <topology evidence="1">Multi-pass membrane protein</topology>
    </subcellularLocation>
</comment>
<dbReference type="OrthoDB" id="112837at2"/>
<feature type="transmembrane region" description="Helical" evidence="8">
    <location>
        <begin position="185"/>
        <end position="205"/>
    </location>
</feature>
<evidence type="ECO:0000313" key="9">
    <source>
        <dbReference type="EMBL" id="RKM91765.1"/>
    </source>
</evidence>
<dbReference type="RefSeq" id="WP_105165471.1">
    <property type="nucleotide sequence ID" value="NZ_CP134822.1"/>
</dbReference>
<dbReference type="InterPro" id="IPR052049">
    <property type="entry name" value="Electron_transfer_protein"/>
</dbReference>
<evidence type="ECO:0000313" key="10">
    <source>
        <dbReference type="Proteomes" id="UP000028058"/>
    </source>
</evidence>
<evidence type="ECO:0000256" key="3">
    <source>
        <dbReference type="ARBA" id="ARBA00022475"/>
    </source>
</evidence>
<keyword evidence="4 8" id="KW-0812">Transmembrane</keyword>
<comment type="caution">
    <text evidence="9">The sequence shown here is derived from an EMBL/GenBank/DDBJ whole genome shotgun (WGS) entry which is preliminary data.</text>
</comment>
<evidence type="ECO:0000256" key="7">
    <source>
        <dbReference type="SAM" id="MobiDB-lite"/>
    </source>
</evidence>
<protein>
    <submittedName>
        <fullName evidence="9">Polysulfide reductase</fullName>
    </submittedName>
</protein>
<feature type="transmembrane region" description="Helical" evidence="8">
    <location>
        <begin position="83"/>
        <end position="105"/>
    </location>
</feature>
<evidence type="ECO:0000256" key="1">
    <source>
        <dbReference type="ARBA" id="ARBA00004651"/>
    </source>
</evidence>
<dbReference type="InterPro" id="IPR005614">
    <property type="entry name" value="NrfD-like"/>
</dbReference>
<gene>
    <name evidence="9" type="ORF">SFRA_027685</name>
</gene>
<keyword evidence="6 8" id="KW-0472">Membrane</keyword>
<evidence type="ECO:0000256" key="8">
    <source>
        <dbReference type="SAM" id="Phobius"/>
    </source>
</evidence>
<keyword evidence="5 8" id="KW-1133">Transmembrane helix</keyword>
<dbReference type="PANTHER" id="PTHR34856">
    <property type="entry name" value="PROTEIN NRFD"/>
    <property type="match status" value="1"/>
</dbReference>
<dbReference type="AlphaFoldDB" id="A0A3R7ELA0"/>
<comment type="similarity">
    <text evidence="2">Belongs to the NrfD family.</text>
</comment>
<organism evidence="9 10">
    <name type="scientific">Streptomyces xinghaiensis</name>
    <dbReference type="NCBI Taxonomy" id="1038928"/>
    <lineage>
        <taxon>Bacteria</taxon>
        <taxon>Bacillati</taxon>
        <taxon>Actinomycetota</taxon>
        <taxon>Actinomycetes</taxon>
        <taxon>Kitasatosporales</taxon>
        <taxon>Streptomycetaceae</taxon>
        <taxon>Streptomyces</taxon>
    </lineage>
</organism>
<dbReference type="GO" id="GO:0005886">
    <property type="term" value="C:plasma membrane"/>
    <property type="evidence" value="ECO:0007669"/>
    <property type="project" value="UniProtKB-SubCell"/>
</dbReference>
<dbReference type="PANTHER" id="PTHR34856:SF2">
    <property type="entry name" value="PROTEIN NRFD"/>
    <property type="match status" value="1"/>
</dbReference>
<reference evidence="9 10" key="1">
    <citation type="journal article" date="2014" name="Genome Announc.">
        <title>Draft Genome Sequence of Streptomyces fradiae ATCC 19609, a Strain Highly Sensitive to Antibiotics.</title>
        <authorList>
            <person name="Bekker O.B."/>
            <person name="Klimina K.M."/>
            <person name="Vatlin A.A."/>
            <person name="Zakharevich N.V."/>
            <person name="Kasianov A.S."/>
            <person name="Danilenko V.N."/>
        </authorList>
    </citation>
    <scope>NUCLEOTIDE SEQUENCE [LARGE SCALE GENOMIC DNA]</scope>
    <source>
        <strain evidence="9 10">ATCC 19609</strain>
    </source>
</reference>
<feature type="transmembrane region" description="Helical" evidence="8">
    <location>
        <begin position="220"/>
        <end position="240"/>
    </location>
</feature>
<evidence type="ECO:0000256" key="2">
    <source>
        <dbReference type="ARBA" id="ARBA00008929"/>
    </source>
</evidence>
<keyword evidence="3" id="KW-1003">Cell membrane</keyword>
<feature type="compositionally biased region" description="Basic and acidic residues" evidence="7">
    <location>
        <begin position="347"/>
        <end position="356"/>
    </location>
</feature>
<accession>A0A3R7ELA0</accession>
<dbReference type="Pfam" id="PF03916">
    <property type="entry name" value="NrfD"/>
    <property type="match status" value="1"/>
</dbReference>